<dbReference type="OrthoDB" id="7442607at2759"/>
<keyword evidence="5" id="KW-0804">Transcription</keyword>
<dbReference type="Pfam" id="PF00907">
    <property type="entry name" value="T-box"/>
    <property type="match status" value="1"/>
</dbReference>
<protein>
    <submittedName>
        <fullName evidence="10">T-related protein</fullName>
    </submittedName>
</protein>
<feature type="compositionally biased region" description="Low complexity" evidence="8">
    <location>
        <begin position="211"/>
        <end position="220"/>
    </location>
</feature>
<reference evidence="10 11" key="1">
    <citation type="journal article" date="2016" name="Genome Biol. Evol.">
        <title>Gene Family Evolution Reflects Adaptation to Soil Environmental Stressors in the Genome of the Collembolan Orchesella cincta.</title>
        <authorList>
            <person name="Faddeeva-Vakhrusheva A."/>
            <person name="Derks M.F."/>
            <person name="Anvar S.Y."/>
            <person name="Agamennone V."/>
            <person name="Suring W."/>
            <person name="Smit S."/>
            <person name="van Straalen N.M."/>
            <person name="Roelofs D."/>
        </authorList>
    </citation>
    <scope>NUCLEOTIDE SEQUENCE [LARGE SCALE GENOMIC DNA]</scope>
    <source>
        <tissue evidence="10">Mixed pool</tissue>
    </source>
</reference>
<dbReference type="InterPro" id="IPR018186">
    <property type="entry name" value="TF_T-box_CS"/>
</dbReference>
<dbReference type="InterPro" id="IPR001699">
    <property type="entry name" value="TF_T-box"/>
</dbReference>
<feature type="compositionally biased region" description="Low complexity" evidence="8">
    <location>
        <begin position="641"/>
        <end position="655"/>
    </location>
</feature>
<keyword evidence="4 7" id="KW-0238">DNA-binding</keyword>
<dbReference type="GO" id="GO:0000978">
    <property type="term" value="F:RNA polymerase II cis-regulatory region sequence-specific DNA binding"/>
    <property type="evidence" value="ECO:0007669"/>
    <property type="project" value="InterPro"/>
</dbReference>
<dbReference type="Proteomes" id="UP000094527">
    <property type="component" value="Unassembled WGS sequence"/>
</dbReference>
<keyword evidence="2" id="KW-0217">Developmental protein</keyword>
<proteinExistence type="predicted"/>
<keyword evidence="6 7" id="KW-0539">Nucleus</keyword>
<dbReference type="GO" id="GO:0001707">
    <property type="term" value="P:mesoderm formation"/>
    <property type="evidence" value="ECO:0007669"/>
    <property type="project" value="TreeGrafter"/>
</dbReference>
<feature type="region of interest" description="Disordered" evidence="8">
    <location>
        <begin position="590"/>
        <end position="678"/>
    </location>
</feature>
<dbReference type="InterPro" id="IPR046360">
    <property type="entry name" value="T-box_DNA-bd"/>
</dbReference>
<comment type="caution">
    <text evidence="7">Lacks conserved residue(s) required for the propagation of feature annotation.</text>
</comment>
<dbReference type="GO" id="GO:0005634">
    <property type="term" value="C:nucleus"/>
    <property type="evidence" value="ECO:0007669"/>
    <property type="project" value="UniProtKB-SubCell"/>
</dbReference>
<dbReference type="GO" id="GO:0001708">
    <property type="term" value="P:cell fate specification"/>
    <property type="evidence" value="ECO:0007669"/>
    <property type="project" value="TreeGrafter"/>
</dbReference>
<sequence length="775" mass="82052">MQKGMSTVTANNNNNSSSTGAGGGGGNGQHPHKKSKKALANSAANNNNSNSNNSTTNNSSSNNTTTSHCLSVDTNDEGNSPPHNNNNNNSSTSLLSAVGGNSSNRFYCCTSSNNNSSGSGGGLLSSSSATLSSYPVSVISQQESTSSCLLNDGGSSGGGYDLYGPPYPLSAAVCWPTAAAATYPEFGVGHVAVTAATVLGHHVHPHHPHHPGLGLSHGPSTTPTMDGALGSGGGGASLHHHHHSHGFVGTSSSPSSSGPSELLAASQQQSAGNAGSGMDDDSSVPSINPRVLLEDRDLWEKFHGLTNEMIVTKSGRRMFPVVRIRITGLIPNAMYSVLLEFVQIDSHRWKYVNGEWVPGGKAETQPVNAVYLHPESPNFGAHWTKDIVSFHKVKLTNKTNGNPQQIMLHSLHKYEPRVHVFRVGTDTPVSPEILIRNSEYTRSTVHPLPETQFIAVTAYQNEEVTALKIRHNPFAKAFLDAKERPDSHRELFYTPQYAPWCLYPSSGYYQSSSTLRGPAGVSPSANPPQRPLPYSSPVSSVGLPKRGRMDSSGYDQATTVWSTPTIPSASTSWPSPASTSSMHFYPGTVQEEPPVGEWRSSSGKWKGNTTVNECHTNLSTTTTTTASRFPPLHSGGGVGGTLSPSSPLGSSSSPIGDHHPHHHPHTAYHSHHHQLHMSSLQHLTNGGYASMVSVMDSPFKFHTAVSSVGAGVYQQSGSPSSVTSDQGHPGYCSPTLSRDQQQSDVGGTGVSEPSVVRWSPLTPPHHHPQTAHNLA</sequence>
<dbReference type="CDD" id="cd20192">
    <property type="entry name" value="T-box_TBXT_TBX19-like"/>
    <property type="match status" value="1"/>
</dbReference>
<feature type="region of interest" description="Disordered" evidence="8">
    <location>
        <begin position="513"/>
        <end position="556"/>
    </location>
</feature>
<feature type="compositionally biased region" description="Low complexity" evidence="8">
    <location>
        <begin position="620"/>
        <end position="633"/>
    </location>
</feature>
<dbReference type="GO" id="GO:0000981">
    <property type="term" value="F:DNA-binding transcription factor activity, RNA polymerase II-specific"/>
    <property type="evidence" value="ECO:0007669"/>
    <property type="project" value="TreeGrafter"/>
</dbReference>
<keyword evidence="11" id="KW-1185">Reference proteome</keyword>
<feature type="region of interest" description="Disordered" evidence="8">
    <location>
        <begin position="204"/>
        <end position="287"/>
    </location>
</feature>
<feature type="compositionally biased region" description="Low complexity" evidence="8">
    <location>
        <begin position="9"/>
        <end position="19"/>
    </location>
</feature>
<evidence type="ECO:0000256" key="6">
    <source>
        <dbReference type="ARBA" id="ARBA00023242"/>
    </source>
</evidence>
<evidence type="ECO:0000256" key="4">
    <source>
        <dbReference type="ARBA" id="ARBA00023125"/>
    </source>
</evidence>
<accession>A0A1D2NIE9</accession>
<dbReference type="InterPro" id="IPR008967">
    <property type="entry name" value="p53-like_TF_DNA-bd_sf"/>
</dbReference>
<dbReference type="InterPro" id="IPR002070">
    <property type="entry name" value="TF_Brachyury"/>
</dbReference>
<dbReference type="PRINTS" id="PR00937">
    <property type="entry name" value="TBOX"/>
</dbReference>
<feature type="domain" description="T-box" evidence="9">
    <location>
        <begin position="293"/>
        <end position="480"/>
    </location>
</feature>
<evidence type="ECO:0000313" key="11">
    <source>
        <dbReference type="Proteomes" id="UP000094527"/>
    </source>
</evidence>
<dbReference type="GO" id="GO:0045893">
    <property type="term" value="P:positive regulation of DNA-templated transcription"/>
    <property type="evidence" value="ECO:0007669"/>
    <property type="project" value="InterPro"/>
</dbReference>
<evidence type="ECO:0000256" key="1">
    <source>
        <dbReference type="ARBA" id="ARBA00004123"/>
    </source>
</evidence>
<feature type="compositionally biased region" description="Polar residues" evidence="8">
    <location>
        <begin position="713"/>
        <end position="726"/>
    </location>
</feature>
<dbReference type="SUPFAM" id="SSF49417">
    <property type="entry name" value="p53-like transcription factors"/>
    <property type="match status" value="1"/>
</dbReference>
<feature type="region of interest" description="Disordered" evidence="8">
    <location>
        <begin position="1"/>
        <end position="96"/>
    </location>
</feature>
<evidence type="ECO:0000256" key="5">
    <source>
        <dbReference type="ARBA" id="ARBA00023163"/>
    </source>
</evidence>
<dbReference type="PANTHER" id="PTHR11267">
    <property type="entry name" value="T-BOX PROTEIN-RELATED"/>
    <property type="match status" value="1"/>
</dbReference>
<evidence type="ECO:0000313" key="10">
    <source>
        <dbReference type="EMBL" id="ODN05058.1"/>
    </source>
</evidence>
<evidence type="ECO:0000256" key="7">
    <source>
        <dbReference type="PROSITE-ProRule" id="PRU00201"/>
    </source>
</evidence>
<feature type="compositionally biased region" description="Polar residues" evidence="8">
    <location>
        <begin position="599"/>
        <end position="619"/>
    </location>
</feature>
<dbReference type="GO" id="GO:0000785">
    <property type="term" value="C:chromatin"/>
    <property type="evidence" value="ECO:0007669"/>
    <property type="project" value="TreeGrafter"/>
</dbReference>
<name>A0A1D2NIE9_ORCCI</name>
<comment type="caution">
    <text evidence="10">The sequence shown here is derived from an EMBL/GenBank/DDBJ whole genome shotgun (WGS) entry which is preliminary data.</text>
</comment>
<dbReference type="Gene3D" id="2.60.40.820">
    <property type="entry name" value="Transcription factor, T-box"/>
    <property type="match status" value="1"/>
</dbReference>
<evidence type="ECO:0000256" key="2">
    <source>
        <dbReference type="ARBA" id="ARBA00022473"/>
    </source>
</evidence>
<organism evidence="10 11">
    <name type="scientific">Orchesella cincta</name>
    <name type="common">Springtail</name>
    <name type="synonym">Podura cincta</name>
    <dbReference type="NCBI Taxonomy" id="48709"/>
    <lineage>
        <taxon>Eukaryota</taxon>
        <taxon>Metazoa</taxon>
        <taxon>Ecdysozoa</taxon>
        <taxon>Arthropoda</taxon>
        <taxon>Hexapoda</taxon>
        <taxon>Collembola</taxon>
        <taxon>Entomobryomorpha</taxon>
        <taxon>Entomobryoidea</taxon>
        <taxon>Orchesellidae</taxon>
        <taxon>Orchesellinae</taxon>
        <taxon>Orchesella</taxon>
    </lineage>
</organism>
<dbReference type="STRING" id="48709.A0A1D2NIE9"/>
<dbReference type="GO" id="GO:0003007">
    <property type="term" value="P:heart morphogenesis"/>
    <property type="evidence" value="ECO:0007669"/>
    <property type="project" value="TreeGrafter"/>
</dbReference>
<feature type="region of interest" description="Disordered" evidence="8">
    <location>
        <begin position="713"/>
        <end position="775"/>
    </location>
</feature>
<evidence type="ECO:0000256" key="3">
    <source>
        <dbReference type="ARBA" id="ARBA00023015"/>
    </source>
</evidence>
<dbReference type="PRINTS" id="PR00938">
    <property type="entry name" value="BRACHYURY"/>
</dbReference>
<dbReference type="SMART" id="SM00425">
    <property type="entry name" value="TBOX"/>
    <property type="match status" value="1"/>
</dbReference>
<dbReference type="PROSITE" id="PS50252">
    <property type="entry name" value="TBOX_3"/>
    <property type="match status" value="1"/>
</dbReference>
<evidence type="ECO:0000256" key="8">
    <source>
        <dbReference type="SAM" id="MobiDB-lite"/>
    </source>
</evidence>
<dbReference type="EMBL" id="LJIJ01000030">
    <property type="protein sequence ID" value="ODN05058.1"/>
    <property type="molecule type" value="Genomic_DNA"/>
</dbReference>
<feature type="compositionally biased region" description="Low complexity" evidence="8">
    <location>
        <begin position="40"/>
        <end position="67"/>
    </location>
</feature>
<evidence type="ECO:0000259" key="9">
    <source>
        <dbReference type="PROSITE" id="PS50252"/>
    </source>
</evidence>
<dbReference type="PROSITE" id="PS01283">
    <property type="entry name" value="TBOX_1"/>
    <property type="match status" value="1"/>
</dbReference>
<feature type="compositionally biased region" description="Low complexity" evidence="8">
    <location>
        <begin position="79"/>
        <end position="96"/>
    </location>
</feature>
<feature type="compositionally biased region" description="Basic residues" evidence="8">
    <location>
        <begin position="659"/>
        <end position="675"/>
    </location>
</feature>
<feature type="compositionally biased region" description="Polar residues" evidence="8">
    <location>
        <begin position="734"/>
        <end position="745"/>
    </location>
</feature>
<dbReference type="AlphaFoldDB" id="A0A1D2NIE9"/>
<dbReference type="PANTHER" id="PTHR11267:SF106">
    <property type="entry name" value="T-RELATED PROTEIN"/>
    <property type="match status" value="1"/>
</dbReference>
<dbReference type="InterPro" id="IPR036960">
    <property type="entry name" value="T-box_sf"/>
</dbReference>
<keyword evidence="3" id="KW-0805">Transcription regulation</keyword>
<comment type="subcellular location">
    <subcellularLocation>
        <location evidence="1 7">Nucleus</location>
    </subcellularLocation>
</comment>
<feature type="compositionally biased region" description="Low complexity" evidence="8">
    <location>
        <begin position="246"/>
        <end position="277"/>
    </location>
</feature>
<gene>
    <name evidence="10" type="ORF">Ocin01_01587</name>
</gene>